<organism evidence="1 2">
    <name type="scientific">Flavobacterium ginsengiterrae</name>
    <dbReference type="NCBI Taxonomy" id="871695"/>
    <lineage>
        <taxon>Bacteria</taxon>
        <taxon>Pseudomonadati</taxon>
        <taxon>Bacteroidota</taxon>
        <taxon>Flavobacteriia</taxon>
        <taxon>Flavobacteriales</taxon>
        <taxon>Flavobacteriaceae</taxon>
        <taxon>Flavobacterium</taxon>
    </lineage>
</organism>
<accession>A0ABP7H7C2</accession>
<dbReference type="EMBL" id="BAABDU010000007">
    <property type="protein sequence ID" value="GAA3780570.1"/>
    <property type="molecule type" value="Genomic_DNA"/>
</dbReference>
<evidence type="ECO:0000313" key="1">
    <source>
        <dbReference type="EMBL" id="GAA3780570.1"/>
    </source>
</evidence>
<comment type="caution">
    <text evidence="1">The sequence shown here is derived from an EMBL/GenBank/DDBJ whole genome shotgun (WGS) entry which is preliminary data.</text>
</comment>
<protein>
    <submittedName>
        <fullName evidence="1">Uncharacterized protein</fullName>
    </submittedName>
</protein>
<gene>
    <name evidence="1" type="ORF">GCM10022423_41020</name>
</gene>
<proteinExistence type="predicted"/>
<keyword evidence="2" id="KW-1185">Reference proteome</keyword>
<evidence type="ECO:0000313" key="2">
    <source>
        <dbReference type="Proteomes" id="UP001500748"/>
    </source>
</evidence>
<dbReference type="RefSeq" id="WP_345146597.1">
    <property type="nucleotide sequence ID" value="NZ_BAABDU010000007.1"/>
</dbReference>
<dbReference type="Proteomes" id="UP001500748">
    <property type="component" value="Unassembled WGS sequence"/>
</dbReference>
<name>A0ABP7H7C2_9FLAO</name>
<reference evidence="2" key="1">
    <citation type="journal article" date="2019" name="Int. J. Syst. Evol. Microbiol.">
        <title>The Global Catalogue of Microorganisms (GCM) 10K type strain sequencing project: providing services to taxonomists for standard genome sequencing and annotation.</title>
        <authorList>
            <consortium name="The Broad Institute Genomics Platform"/>
            <consortium name="The Broad Institute Genome Sequencing Center for Infectious Disease"/>
            <person name="Wu L."/>
            <person name="Ma J."/>
        </authorList>
    </citation>
    <scope>NUCLEOTIDE SEQUENCE [LARGE SCALE GENOMIC DNA]</scope>
    <source>
        <strain evidence="2">JCM 17337</strain>
    </source>
</reference>
<sequence>MYRIILCEKATGIVLELDGKTRFSNNDTNSPLPSMTFNTIEEAEDMAAALIKENSTLEIGIYKNDETFVKRY</sequence>